<dbReference type="SUPFAM" id="SSF53067">
    <property type="entry name" value="Actin-like ATPase domain"/>
    <property type="match status" value="2"/>
</dbReference>
<dbReference type="PIRSF" id="PIRSF003101">
    <property type="entry name" value="FtsA"/>
    <property type="match status" value="1"/>
</dbReference>
<dbReference type="PANTHER" id="PTHR32432">
    <property type="entry name" value="CELL DIVISION PROTEIN FTSA-RELATED"/>
    <property type="match status" value="1"/>
</dbReference>
<name>A0ABU4WHP0_9BACT</name>
<comment type="subunit">
    <text evidence="5">Self-interacts. Interacts with FtsZ.</text>
</comment>
<feature type="domain" description="SHS2" evidence="7">
    <location>
        <begin position="7"/>
        <end position="196"/>
    </location>
</feature>
<dbReference type="Gene3D" id="3.30.420.40">
    <property type="match status" value="1"/>
</dbReference>
<reference evidence="8 9" key="1">
    <citation type="submission" date="2022-03" db="EMBL/GenBank/DDBJ databases">
        <title>Novel taxa within the pig intestine.</title>
        <authorList>
            <person name="Wylensek D."/>
            <person name="Bishof K."/>
            <person name="Afrizal A."/>
            <person name="Clavel T."/>
        </authorList>
    </citation>
    <scope>NUCLEOTIDE SEQUENCE [LARGE SCALE GENOMIC DNA]</scope>
    <source>
        <strain evidence="8 9">CLA-KB-P66</strain>
    </source>
</reference>
<sequence length="399" mass="42673">MNNNPIVLALEIGTSKMVAVAGELLNSSEINVLSVGRGKPGGVKKADIIDLGKAASLAQSAIEEAQKEIGNADVDFVYLAISGSQISAIRSTGSANISAIDGTISKQDIERAKNDAKSKILPPDACFINRICCGYYIDGQYVKNPEGQKGSLLEAEYWLMYANKDKILNAMSVVQTFGNLEIEEILHSGIASALACTTPLQRENGVLCIDIGCGATDYAFFKNGKVFQAGTIPVGGDHVTNDLSLGLRLSMKNANKTKLKYGKIIPTEDELRGDVWLNGDKSIGDKIIPLASINKIICLRFEELFSNIRAELSDYFANGNVSEVLLTGGVSRTQDLSGLASTVLGVQTRNARAAEWVPANLASPEYSTVLGLLAAASRDMKKRGKKSGGSIFSNIFKKR</sequence>
<evidence type="ECO:0000259" key="7">
    <source>
        <dbReference type="SMART" id="SM00842"/>
    </source>
</evidence>
<protein>
    <recommendedName>
        <fullName evidence="5 6">Cell division protein FtsA</fullName>
    </recommendedName>
</protein>
<organism evidence="8 9">
    <name type="scientific">Intestinicryptomonas porci</name>
    <dbReference type="NCBI Taxonomy" id="2926320"/>
    <lineage>
        <taxon>Bacteria</taxon>
        <taxon>Pseudomonadati</taxon>
        <taxon>Verrucomicrobiota</taxon>
        <taxon>Opitutia</taxon>
        <taxon>Opitutales</taxon>
        <taxon>Intestinicryptomonaceae</taxon>
        <taxon>Intestinicryptomonas</taxon>
    </lineage>
</organism>
<keyword evidence="9" id="KW-1185">Reference proteome</keyword>
<dbReference type="InterPro" id="IPR043129">
    <property type="entry name" value="ATPase_NBD"/>
</dbReference>
<dbReference type="InterPro" id="IPR050696">
    <property type="entry name" value="FtsA/MreB"/>
</dbReference>
<evidence type="ECO:0000256" key="1">
    <source>
        <dbReference type="ARBA" id="ARBA00022475"/>
    </source>
</evidence>
<evidence type="ECO:0000256" key="2">
    <source>
        <dbReference type="ARBA" id="ARBA00022618"/>
    </source>
</evidence>
<comment type="similarity">
    <text evidence="5 6">Belongs to the FtsA/MreB family.</text>
</comment>
<comment type="subcellular location">
    <subcellularLocation>
        <location evidence="5">Cell membrane</location>
        <topology evidence="5">Peripheral membrane protein</topology>
        <orientation evidence="5">Cytoplasmic side</orientation>
    </subcellularLocation>
    <text evidence="5">Localizes to the Z ring in an FtsZ-dependent manner. Targeted to the membrane through a conserved C-terminal amphipathic helix.</text>
</comment>
<evidence type="ECO:0000256" key="4">
    <source>
        <dbReference type="ARBA" id="ARBA00023306"/>
    </source>
</evidence>
<accession>A0ABU4WHP0</accession>
<dbReference type="NCBIfam" id="TIGR01174">
    <property type="entry name" value="ftsA"/>
    <property type="match status" value="1"/>
</dbReference>
<proteinExistence type="inferred from homology"/>
<comment type="caution">
    <text evidence="8">The sequence shown here is derived from an EMBL/GenBank/DDBJ whole genome shotgun (WGS) entry which is preliminary data.</text>
</comment>
<gene>
    <name evidence="5 8" type="primary">ftsA</name>
    <name evidence="8" type="ORF">MOX91_07805</name>
</gene>
<dbReference type="PANTHER" id="PTHR32432:SF4">
    <property type="entry name" value="CELL DIVISION PROTEIN FTSA"/>
    <property type="match status" value="1"/>
</dbReference>
<dbReference type="GO" id="GO:0051301">
    <property type="term" value="P:cell division"/>
    <property type="evidence" value="ECO:0007669"/>
    <property type="project" value="UniProtKB-KW"/>
</dbReference>
<evidence type="ECO:0000256" key="6">
    <source>
        <dbReference type="PIRNR" id="PIRNR003101"/>
    </source>
</evidence>
<dbReference type="Pfam" id="PF02491">
    <property type="entry name" value="SHS2_FTSA"/>
    <property type="match status" value="1"/>
</dbReference>
<dbReference type="Pfam" id="PF14450">
    <property type="entry name" value="FtsA"/>
    <property type="match status" value="1"/>
</dbReference>
<dbReference type="EMBL" id="JALBUT010000009">
    <property type="protein sequence ID" value="MDX8416077.1"/>
    <property type="molecule type" value="Genomic_DNA"/>
</dbReference>
<keyword evidence="3 5" id="KW-0472">Membrane</keyword>
<keyword evidence="1 5" id="KW-1003">Cell membrane</keyword>
<evidence type="ECO:0000256" key="3">
    <source>
        <dbReference type="ARBA" id="ARBA00023136"/>
    </source>
</evidence>
<dbReference type="SMART" id="SM00842">
    <property type="entry name" value="FtsA"/>
    <property type="match status" value="1"/>
</dbReference>
<evidence type="ECO:0000313" key="8">
    <source>
        <dbReference type="EMBL" id="MDX8416077.1"/>
    </source>
</evidence>
<comment type="function">
    <text evidence="5 6">Cell division protein that is involved in the assembly of the Z ring. May serve as a membrane anchor for the Z ring.</text>
</comment>
<dbReference type="Proteomes" id="UP001275932">
    <property type="component" value="Unassembled WGS sequence"/>
</dbReference>
<dbReference type="InterPro" id="IPR020823">
    <property type="entry name" value="Cell_div_FtsA"/>
</dbReference>
<keyword evidence="4 5" id="KW-0131">Cell cycle</keyword>
<dbReference type="RefSeq" id="WP_370397530.1">
    <property type="nucleotide sequence ID" value="NZ_JALBUT010000009.1"/>
</dbReference>
<keyword evidence="2 5" id="KW-0132">Cell division</keyword>
<dbReference type="HAMAP" id="MF_02033">
    <property type="entry name" value="FtsA"/>
    <property type="match status" value="1"/>
</dbReference>
<evidence type="ECO:0000313" key="9">
    <source>
        <dbReference type="Proteomes" id="UP001275932"/>
    </source>
</evidence>
<dbReference type="InterPro" id="IPR003494">
    <property type="entry name" value="SHS2_FtsA"/>
</dbReference>
<evidence type="ECO:0000256" key="5">
    <source>
        <dbReference type="HAMAP-Rule" id="MF_02033"/>
    </source>
</evidence>